<feature type="compositionally biased region" description="Polar residues" evidence="1">
    <location>
        <begin position="1"/>
        <end position="23"/>
    </location>
</feature>
<evidence type="ECO:0000256" key="1">
    <source>
        <dbReference type="SAM" id="MobiDB-lite"/>
    </source>
</evidence>
<sequence>MDNPQPSTPSGLNSHSTPHTGTWQHPRLDEIVRRQDATSFQKQNIKRIMYNIGGIVAIYYLWRKLNSTLPLIIQNDLSINQYARYLLYFLQSIFFYNIVTASLPLFRQTDNLADIPLTPAQRKLLGLSPLATPPKFNPQFSTPPRYARTSTPLSRSPIHRDRNTGISTVDRDVIIPGSSSGSQFSPQGRLSGSLNSNRRSSTGFSSLGPGFSVSQEIPGSPTPSHLKGSVPLNNKWLYDRGRKNSGPPTRLYT</sequence>
<feature type="compositionally biased region" description="Basic and acidic residues" evidence="1">
    <location>
        <begin position="158"/>
        <end position="173"/>
    </location>
</feature>
<dbReference type="PANTHER" id="PTHR28003">
    <property type="entry name" value="NUCLEOPORIN POM34"/>
    <property type="match status" value="1"/>
</dbReference>
<dbReference type="InterPro" id="IPR012578">
    <property type="entry name" value="Nucl_pore_cmplx"/>
</dbReference>
<accession>A0A381L8V5</accession>
<dbReference type="GO" id="GO:0030474">
    <property type="term" value="P:spindle pole body duplication"/>
    <property type="evidence" value="ECO:0007669"/>
    <property type="project" value="TreeGrafter"/>
</dbReference>
<dbReference type="Pfam" id="PF08058">
    <property type="entry name" value="NPCC"/>
    <property type="match status" value="1"/>
</dbReference>
<proteinExistence type="predicted"/>
<name>A0A381L8V5_BLUGR</name>
<dbReference type="GO" id="GO:0005640">
    <property type="term" value="C:nuclear outer membrane"/>
    <property type="evidence" value="ECO:0007669"/>
    <property type="project" value="TreeGrafter"/>
</dbReference>
<feature type="region of interest" description="Disordered" evidence="1">
    <location>
        <begin position="138"/>
        <end position="253"/>
    </location>
</feature>
<feature type="compositionally biased region" description="Low complexity" evidence="1">
    <location>
        <begin position="176"/>
        <end position="201"/>
    </location>
</feature>
<gene>
    <name evidence="2" type="ORF">BGT96224V2_LOCUS3540</name>
</gene>
<dbReference type="OrthoDB" id="429932at2759"/>
<dbReference type="AlphaFoldDB" id="A0A381L8V5"/>
<dbReference type="GO" id="GO:0070762">
    <property type="term" value="C:nuclear pore transmembrane ring"/>
    <property type="evidence" value="ECO:0007669"/>
    <property type="project" value="TreeGrafter"/>
</dbReference>
<organism evidence="2">
    <name type="scientific">Blumeria graminis f. sp. tritici 96224</name>
    <dbReference type="NCBI Taxonomy" id="1268274"/>
    <lineage>
        <taxon>Eukaryota</taxon>
        <taxon>Fungi</taxon>
        <taxon>Dikarya</taxon>
        <taxon>Ascomycota</taxon>
        <taxon>Pezizomycotina</taxon>
        <taxon>Leotiomycetes</taxon>
        <taxon>Erysiphales</taxon>
        <taxon>Erysiphaceae</taxon>
        <taxon>Blumeria</taxon>
    </lineage>
</organism>
<reference evidence="2" key="1">
    <citation type="submission" date="2018-07" db="EMBL/GenBank/DDBJ databases">
        <authorList>
            <person name="Quirk P.G."/>
            <person name="Krulwich T.A."/>
        </authorList>
    </citation>
    <scope>NUCLEOTIDE SEQUENCE</scope>
    <source>
        <strain evidence="2">96224</strain>
    </source>
</reference>
<dbReference type="EMBL" id="UIGY01000079">
    <property type="protein sequence ID" value="SUZ10359.1"/>
    <property type="molecule type" value="Genomic_DNA"/>
</dbReference>
<feature type="compositionally biased region" description="Polar residues" evidence="1">
    <location>
        <begin position="138"/>
        <end position="154"/>
    </location>
</feature>
<evidence type="ECO:0000313" key="2">
    <source>
        <dbReference type="EMBL" id="SUZ10359.1"/>
    </source>
</evidence>
<dbReference type="PANTHER" id="PTHR28003:SF1">
    <property type="entry name" value="NUCLEOPORIN POM34"/>
    <property type="match status" value="1"/>
</dbReference>
<feature type="region of interest" description="Disordered" evidence="1">
    <location>
        <begin position="1"/>
        <end position="25"/>
    </location>
</feature>
<dbReference type="GO" id="GO:0006606">
    <property type="term" value="P:protein import into nucleus"/>
    <property type="evidence" value="ECO:0007669"/>
    <property type="project" value="TreeGrafter"/>
</dbReference>
<protein>
    <submittedName>
        <fullName evidence="2">Bgt-4642</fullName>
    </submittedName>
</protein>